<dbReference type="GO" id="GO:0007165">
    <property type="term" value="P:signal transduction"/>
    <property type="evidence" value="ECO:0007669"/>
    <property type="project" value="InterPro"/>
</dbReference>
<reference evidence="6" key="1">
    <citation type="journal article" date="2019" name="bioRxiv">
        <title>The Genome of the Zebra Mussel, Dreissena polymorpha: A Resource for Invasive Species Research.</title>
        <authorList>
            <person name="McCartney M.A."/>
            <person name="Auch B."/>
            <person name="Kono T."/>
            <person name="Mallez S."/>
            <person name="Zhang Y."/>
            <person name="Obille A."/>
            <person name="Becker A."/>
            <person name="Abrahante J.E."/>
            <person name="Garbe J."/>
            <person name="Badalamenti J.P."/>
            <person name="Herman A."/>
            <person name="Mangelson H."/>
            <person name="Liachko I."/>
            <person name="Sullivan S."/>
            <person name="Sone E.D."/>
            <person name="Koren S."/>
            <person name="Silverstein K.A.T."/>
            <person name="Beckman K.B."/>
            <person name="Gohl D.M."/>
        </authorList>
    </citation>
    <scope>NUCLEOTIDE SEQUENCE</scope>
    <source>
        <strain evidence="6">Duluth1</strain>
        <tissue evidence="6">Whole animal</tissue>
    </source>
</reference>
<dbReference type="SMART" id="SM00061">
    <property type="entry name" value="MATH"/>
    <property type="match status" value="1"/>
</dbReference>
<dbReference type="InterPro" id="IPR002083">
    <property type="entry name" value="MATH/TRAF_dom"/>
</dbReference>
<proteinExistence type="predicted"/>
<dbReference type="AlphaFoldDB" id="A0A9D4FCI7"/>
<dbReference type="PANTHER" id="PTHR10131">
    <property type="entry name" value="TNF RECEPTOR ASSOCIATED FACTOR"/>
    <property type="match status" value="1"/>
</dbReference>
<dbReference type="EMBL" id="JAIWYP010000007">
    <property type="protein sequence ID" value="KAH3794923.1"/>
    <property type="molecule type" value="Genomic_DNA"/>
</dbReference>
<dbReference type="InterPro" id="IPR008974">
    <property type="entry name" value="TRAF-like"/>
</dbReference>
<dbReference type="GO" id="GO:0042981">
    <property type="term" value="P:regulation of apoptotic process"/>
    <property type="evidence" value="ECO:0007669"/>
    <property type="project" value="InterPro"/>
</dbReference>
<name>A0A9D4FCI7_DREPO</name>
<dbReference type="PANTHER" id="PTHR10131:SF138">
    <property type="entry name" value="RE66324P"/>
    <property type="match status" value="1"/>
</dbReference>
<sequence length="321" mass="36122">MEGHSTCVLHSLHRLSTDIQRMERELKMTKDDTLVRIQLLEDKLGGIVEGAGSISSVLNPDQRVRHIFDQMATGLNNQVDTKTDILGAISNTLHRELKKVISAVEMQENQRTNMKEVDDSNAQKIYALEQTLRVTDAKIIEIEQKLMDNNPLLSYNGVLIWKFTDFLRKQQEAQQGGNVSHYSISFLTSQFGYKMCARLYPNGDGMGKGTHLSVYIALMKGEYDALQEWPFKQRVTFCLMNQERGAHVVDSFRPDPTNFSFRRPQSNMNIASGCPLFVRLDALFSPGNGLLKDDTIFLKIIVDSTDICDPSSPVDSTAAKA</sequence>
<dbReference type="GO" id="GO:0009898">
    <property type="term" value="C:cytoplasmic side of plasma membrane"/>
    <property type="evidence" value="ECO:0007669"/>
    <property type="project" value="TreeGrafter"/>
</dbReference>
<dbReference type="Gene3D" id="2.60.210.10">
    <property type="entry name" value="Apoptosis, Tumor Necrosis Factor Receptor Associated Protein 2, Chain A"/>
    <property type="match status" value="1"/>
</dbReference>
<gene>
    <name evidence="6" type="ORF">DPMN_148463</name>
</gene>
<dbReference type="GO" id="GO:0008270">
    <property type="term" value="F:zinc ion binding"/>
    <property type="evidence" value="ECO:0007669"/>
    <property type="project" value="InterPro"/>
</dbReference>
<keyword evidence="7" id="KW-1185">Reference proteome</keyword>
<evidence type="ECO:0000259" key="5">
    <source>
        <dbReference type="PROSITE" id="PS50144"/>
    </source>
</evidence>
<dbReference type="InterPro" id="IPR049342">
    <property type="entry name" value="TRAF1-6_MATH_dom"/>
</dbReference>
<dbReference type="GO" id="GO:0005164">
    <property type="term" value="F:tumor necrosis factor receptor binding"/>
    <property type="evidence" value="ECO:0007669"/>
    <property type="project" value="TreeGrafter"/>
</dbReference>
<keyword evidence="2" id="KW-0053">Apoptosis</keyword>
<comment type="caution">
    <text evidence="6">The sequence shown here is derived from an EMBL/GenBank/DDBJ whole genome shotgun (WGS) entry which is preliminary data.</text>
</comment>
<feature type="domain" description="MATH" evidence="5">
    <location>
        <begin position="156"/>
        <end position="302"/>
    </location>
</feature>
<evidence type="ECO:0000313" key="7">
    <source>
        <dbReference type="Proteomes" id="UP000828390"/>
    </source>
</evidence>
<dbReference type="PIRSF" id="PIRSF015614">
    <property type="entry name" value="TRAF"/>
    <property type="match status" value="1"/>
</dbReference>
<dbReference type="InterPro" id="IPR012227">
    <property type="entry name" value="TNF_rcpt-assoc_TRAF_met"/>
</dbReference>
<dbReference type="GO" id="GO:0043122">
    <property type="term" value="P:regulation of canonical NF-kappaB signal transduction"/>
    <property type="evidence" value="ECO:0007669"/>
    <property type="project" value="TreeGrafter"/>
</dbReference>
<accession>A0A9D4FCI7</accession>
<reference evidence="6" key="2">
    <citation type="submission" date="2020-11" db="EMBL/GenBank/DDBJ databases">
        <authorList>
            <person name="McCartney M.A."/>
            <person name="Auch B."/>
            <person name="Kono T."/>
            <person name="Mallez S."/>
            <person name="Becker A."/>
            <person name="Gohl D.M."/>
            <person name="Silverstein K.A.T."/>
            <person name="Koren S."/>
            <person name="Bechman K.B."/>
            <person name="Herman A."/>
            <person name="Abrahante J.E."/>
            <person name="Garbe J."/>
        </authorList>
    </citation>
    <scope>NUCLEOTIDE SEQUENCE</scope>
    <source>
        <strain evidence="6">Duluth1</strain>
        <tissue evidence="6">Whole animal</tissue>
    </source>
</reference>
<keyword evidence="1" id="KW-1017">Isopeptide bond</keyword>
<evidence type="ECO:0000256" key="3">
    <source>
        <dbReference type="ARBA" id="ARBA00022843"/>
    </source>
</evidence>
<organism evidence="6 7">
    <name type="scientific">Dreissena polymorpha</name>
    <name type="common">Zebra mussel</name>
    <name type="synonym">Mytilus polymorpha</name>
    <dbReference type="NCBI Taxonomy" id="45954"/>
    <lineage>
        <taxon>Eukaryota</taxon>
        <taxon>Metazoa</taxon>
        <taxon>Spiralia</taxon>
        <taxon>Lophotrochozoa</taxon>
        <taxon>Mollusca</taxon>
        <taxon>Bivalvia</taxon>
        <taxon>Autobranchia</taxon>
        <taxon>Heteroconchia</taxon>
        <taxon>Euheterodonta</taxon>
        <taxon>Imparidentia</taxon>
        <taxon>Neoheterodontei</taxon>
        <taxon>Myida</taxon>
        <taxon>Dreissenoidea</taxon>
        <taxon>Dreissenidae</taxon>
        <taxon>Dreissena</taxon>
    </lineage>
</organism>
<evidence type="ECO:0000256" key="2">
    <source>
        <dbReference type="ARBA" id="ARBA00022703"/>
    </source>
</evidence>
<evidence type="ECO:0000256" key="4">
    <source>
        <dbReference type="ARBA" id="ARBA00023054"/>
    </source>
</evidence>
<dbReference type="SUPFAM" id="SSF49599">
    <property type="entry name" value="TRAF domain-like"/>
    <property type="match status" value="1"/>
</dbReference>
<dbReference type="FunFam" id="2.60.210.10:FF:000001">
    <property type="entry name" value="TNF receptor-associated factor"/>
    <property type="match status" value="1"/>
</dbReference>
<dbReference type="Pfam" id="PF21355">
    <property type="entry name" value="TRAF-mep_MATH"/>
    <property type="match status" value="1"/>
</dbReference>
<dbReference type="GO" id="GO:0006915">
    <property type="term" value="P:apoptotic process"/>
    <property type="evidence" value="ECO:0007669"/>
    <property type="project" value="UniProtKB-KW"/>
</dbReference>
<evidence type="ECO:0000256" key="1">
    <source>
        <dbReference type="ARBA" id="ARBA00022499"/>
    </source>
</evidence>
<dbReference type="PROSITE" id="PS50144">
    <property type="entry name" value="MATH"/>
    <property type="match status" value="1"/>
</dbReference>
<protein>
    <recommendedName>
        <fullName evidence="5">MATH domain-containing protein</fullName>
    </recommendedName>
</protein>
<dbReference type="Proteomes" id="UP000828390">
    <property type="component" value="Unassembled WGS sequence"/>
</dbReference>
<keyword evidence="3" id="KW-0832">Ubl conjugation</keyword>
<evidence type="ECO:0000313" key="6">
    <source>
        <dbReference type="EMBL" id="KAH3794923.1"/>
    </source>
</evidence>
<keyword evidence="4" id="KW-0175">Coiled coil</keyword>